<dbReference type="GO" id="GO:0005543">
    <property type="term" value="F:phospholipid binding"/>
    <property type="evidence" value="ECO:0007669"/>
    <property type="project" value="TreeGrafter"/>
</dbReference>
<reference evidence="6 7" key="1">
    <citation type="submission" date="2020-08" db="EMBL/GenBank/DDBJ databases">
        <title>Plant Genome Project.</title>
        <authorList>
            <person name="Zhang R.-G."/>
        </authorList>
    </citation>
    <scope>NUCLEOTIDE SEQUENCE [LARGE SCALE GENOMIC DNA]</scope>
    <source>
        <strain evidence="6">WSP0</strain>
        <tissue evidence="6">Leaf</tissue>
    </source>
</reference>
<dbReference type="CDD" id="cd03571">
    <property type="entry name" value="ENTH"/>
    <property type="match status" value="1"/>
</dbReference>
<dbReference type="Gene3D" id="1.25.40.90">
    <property type="match status" value="1"/>
</dbReference>
<dbReference type="SUPFAM" id="SSF48464">
    <property type="entry name" value="ENTH/VHS domain"/>
    <property type="match status" value="1"/>
</dbReference>
<dbReference type="EMBL" id="JACTNZ010000006">
    <property type="protein sequence ID" value="KAG5543126.1"/>
    <property type="molecule type" value="Genomic_DNA"/>
</dbReference>
<proteinExistence type="predicted"/>
<dbReference type="PANTHER" id="PTHR12276">
    <property type="entry name" value="EPSIN/ENT-RELATED"/>
    <property type="match status" value="1"/>
</dbReference>
<dbReference type="GO" id="GO:0006897">
    <property type="term" value="P:endocytosis"/>
    <property type="evidence" value="ECO:0007669"/>
    <property type="project" value="TreeGrafter"/>
</dbReference>
<gene>
    <name evidence="6" type="ORF">RHGRI_016021</name>
</gene>
<dbReference type="InterPro" id="IPR008942">
    <property type="entry name" value="ENTH_VHS"/>
</dbReference>
<evidence type="ECO:0000256" key="3">
    <source>
        <dbReference type="ARBA" id="ARBA00023034"/>
    </source>
</evidence>
<dbReference type="Proteomes" id="UP000823749">
    <property type="component" value="Chromosome 6"/>
</dbReference>
<dbReference type="PANTHER" id="PTHR12276:SF45">
    <property type="entry name" value="CLATHRIN INTERACTOR 1"/>
    <property type="match status" value="1"/>
</dbReference>
<dbReference type="GO" id="GO:0005886">
    <property type="term" value="C:plasma membrane"/>
    <property type="evidence" value="ECO:0007669"/>
    <property type="project" value="TreeGrafter"/>
</dbReference>
<organism evidence="6 7">
    <name type="scientific">Rhododendron griersonianum</name>
    <dbReference type="NCBI Taxonomy" id="479676"/>
    <lineage>
        <taxon>Eukaryota</taxon>
        <taxon>Viridiplantae</taxon>
        <taxon>Streptophyta</taxon>
        <taxon>Embryophyta</taxon>
        <taxon>Tracheophyta</taxon>
        <taxon>Spermatophyta</taxon>
        <taxon>Magnoliopsida</taxon>
        <taxon>eudicotyledons</taxon>
        <taxon>Gunneridae</taxon>
        <taxon>Pentapetalae</taxon>
        <taxon>asterids</taxon>
        <taxon>Ericales</taxon>
        <taxon>Ericaceae</taxon>
        <taxon>Ericoideae</taxon>
        <taxon>Rhodoreae</taxon>
        <taxon>Rhododendron</taxon>
    </lineage>
</organism>
<accession>A0AAV6JPE9</accession>
<evidence type="ECO:0000256" key="4">
    <source>
        <dbReference type="ARBA" id="ARBA00023329"/>
    </source>
</evidence>
<evidence type="ECO:0000256" key="2">
    <source>
        <dbReference type="ARBA" id="ARBA00004555"/>
    </source>
</evidence>
<dbReference type="GO" id="GO:0030125">
    <property type="term" value="C:clathrin vesicle coat"/>
    <property type="evidence" value="ECO:0007669"/>
    <property type="project" value="TreeGrafter"/>
</dbReference>
<name>A0AAV6JPE9_9ERIC</name>
<dbReference type="AlphaFoldDB" id="A0AAV6JPE9"/>
<evidence type="ECO:0000313" key="6">
    <source>
        <dbReference type="EMBL" id="KAG5543126.1"/>
    </source>
</evidence>
<keyword evidence="4" id="KW-0968">Cytoplasmic vesicle</keyword>
<dbReference type="Pfam" id="PF01417">
    <property type="entry name" value="ENTH"/>
    <property type="match status" value="1"/>
</dbReference>
<sequence>MQVLDATDNGPSGPDDLALAEIAQATETLSGCHMVMDVLWTRLSETGNNWRRVYKSLAVIKYLARNGSEYAVRDIAQHNSQISVCDLKLCWMLLYFPTIFLYRLK</sequence>
<keyword evidence="3" id="KW-0333">Golgi apparatus</keyword>
<dbReference type="SMART" id="SM00273">
    <property type="entry name" value="ENTH"/>
    <property type="match status" value="1"/>
</dbReference>
<keyword evidence="7" id="KW-1185">Reference proteome</keyword>
<comment type="caution">
    <text evidence="6">The sequence shown here is derived from an EMBL/GenBank/DDBJ whole genome shotgun (WGS) entry which is preliminary data.</text>
</comment>
<dbReference type="GO" id="GO:0005794">
    <property type="term" value="C:Golgi apparatus"/>
    <property type="evidence" value="ECO:0007669"/>
    <property type="project" value="UniProtKB-SubCell"/>
</dbReference>
<feature type="domain" description="ENTH" evidence="5">
    <location>
        <begin position="1"/>
        <end position="105"/>
    </location>
</feature>
<dbReference type="PROSITE" id="PS50942">
    <property type="entry name" value="ENTH"/>
    <property type="match status" value="1"/>
</dbReference>
<evidence type="ECO:0000259" key="5">
    <source>
        <dbReference type="PROSITE" id="PS50942"/>
    </source>
</evidence>
<dbReference type="GO" id="GO:0005768">
    <property type="term" value="C:endosome"/>
    <property type="evidence" value="ECO:0007669"/>
    <property type="project" value="TreeGrafter"/>
</dbReference>
<dbReference type="GO" id="GO:0030276">
    <property type="term" value="F:clathrin binding"/>
    <property type="evidence" value="ECO:0007669"/>
    <property type="project" value="TreeGrafter"/>
</dbReference>
<evidence type="ECO:0000256" key="1">
    <source>
        <dbReference type="ARBA" id="ARBA00004132"/>
    </source>
</evidence>
<comment type="subcellular location">
    <subcellularLocation>
        <location evidence="1">Cytoplasmic vesicle</location>
        <location evidence="1">Clathrin-coated vesicle</location>
    </subcellularLocation>
    <subcellularLocation>
        <location evidence="2">Golgi apparatus</location>
    </subcellularLocation>
</comment>
<dbReference type="InterPro" id="IPR013809">
    <property type="entry name" value="ENTH"/>
</dbReference>
<evidence type="ECO:0000313" key="7">
    <source>
        <dbReference type="Proteomes" id="UP000823749"/>
    </source>
</evidence>
<protein>
    <recommendedName>
        <fullName evidence="5">ENTH domain-containing protein</fullName>
    </recommendedName>
</protein>